<organism evidence="2 3">
    <name type="scientific">Trichonephila clavipes</name>
    <name type="common">Golden silk orbweaver</name>
    <name type="synonym">Nephila clavipes</name>
    <dbReference type="NCBI Taxonomy" id="2585209"/>
    <lineage>
        <taxon>Eukaryota</taxon>
        <taxon>Metazoa</taxon>
        <taxon>Ecdysozoa</taxon>
        <taxon>Arthropoda</taxon>
        <taxon>Chelicerata</taxon>
        <taxon>Arachnida</taxon>
        <taxon>Araneae</taxon>
        <taxon>Araneomorphae</taxon>
        <taxon>Entelegynae</taxon>
        <taxon>Araneoidea</taxon>
        <taxon>Nephilidae</taxon>
        <taxon>Trichonephila</taxon>
    </lineage>
</organism>
<dbReference type="InterPro" id="IPR032135">
    <property type="entry name" value="DUF4817"/>
</dbReference>
<dbReference type="EMBL" id="BMAU01021225">
    <property type="protein sequence ID" value="GFY01223.1"/>
    <property type="molecule type" value="Genomic_DNA"/>
</dbReference>
<sequence>MDDFTNSEKVDMHLMYGAVNGNGRASLRLYQERFPSRLMPNHGMFQRLHRQLYENGSFIANTDQRGTSKTVRQTHLEEVILDPVDKTPGTSTMAENDVYMSVNQSFVEFY</sequence>
<accession>A0A8X6VAW1</accession>
<evidence type="ECO:0000259" key="1">
    <source>
        <dbReference type="Pfam" id="PF16087"/>
    </source>
</evidence>
<evidence type="ECO:0000313" key="2">
    <source>
        <dbReference type="EMBL" id="GFY01223.1"/>
    </source>
</evidence>
<reference evidence="2" key="1">
    <citation type="submission" date="2020-08" db="EMBL/GenBank/DDBJ databases">
        <title>Multicomponent nature underlies the extraordinary mechanical properties of spider dragline silk.</title>
        <authorList>
            <person name="Kono N."/>
            <person name="Nakamura H."/>
            <person name="Mori M."/>
            <person name="Yoshida Y."/>
            <person name="Ohtoshi R."/>
            <person name="Malay A.D."/>
            <person name="Moran D.A.P."/>
            <person name="Tomita M."/>
            <person name="Numata K."/>
            <person name="Arakawa K."/>
        </authorList>
    </citation>
    <scope>NUCLEOTIDE SEQUENCE</scope>
</reference>
<protein>
    <recommendedName>
        <fullName evidence="1">DUF4817 domain-containing protein</fullName>
    </recommendedName>
</protein>
<dbReference type="Pfam" id="PF16087">
    <property type="entry name" value="DUF4817"/>
    <property type="match status" value="1"/>
</dbReference>
<dbReference type="Proteomes" id="UP000887159">
    <property type="component" value="Unassembled WGS sequence"/>
</dbReference>
<feature type="domain" description="DUF4817" evidence="1">
    <location>
        <begin position="7"/>
        <end position="57"/>
    </location>
</feature>
<comment type="caution">
    <text evidence="2">The sequence shown here is derived from an EMBL/GenBank/DDBJ whole genome shotgun (WGS) entry which is preliminary data.</text>
</comment>
<keyword evidence="3" id="KW-1185">Reference proteome</keyword>
<proteinExistence type="predicted"/>
<gene>
    <name evidence="2" type="primary">X975_25428</name>
    <name evidence="2" type="ORF">TNCV_5076901</name>
</gene>
<dbReference type="AlphaFoldDB" id="A0A8X6VAW1"/>
<name>A0A8X6VAW1_TRICX</name>
<evidence type="ECO:0000313" key="3">
    <source>
        <dbReference type="Proteomes" id="UP000887159"/>
    </source>
</evidence>